<feature type="region of interest" description="Disordered" evidence="5">
    <location>
        <begin position="115"/>
        <end position="135"/>
    </location>
</feature>
<comment type="similarity">
    <text evidence="2">Belongs to the RENT3 family.</text>
</comment>
<comment type="subcellular location">
    <subcellularLocation>
        <location evidence="1">Nucleus</location>
    </subcellularLocation>
</comment>
<keyword evidence="7" id="KW-1185">Reference proteome</keyword>
<evidence type="ECO:0000313" key="7">
    <source>
        <dbReference type="Proteomes" id="UP000887566"/>
    </source>
</evidence>
<dbReference type="SUPFAM" id="SSF54928">
    <property type="entry name" value="RNA-binding domain, RBD"/>
    <property type="match status" value="1"/>
</dbReference>
<dbReference type="InterPro" id="IPR035979">
    <property type="entry name" value="RBD_domain_sf"/>
</dbReference>
<keyword evidence="4" id="KW-0539">Nucleus</keyword>
<proteinExistence type="inferred from homology"/>
<evidence type="ECO:0000256" key="5">
    <source>
        <dbReference type="SAM" id="MobiDB-lite"/>
    </source>
</evidence>
<dbReference type="Pfam" id="PF03467">
    <property type="entry name" value="Smg4_UPF3"/>
    <property type="match status" value="1"/>
</dbReference>
<dbReference type="WBParaSite" id="PSAMB.scaffold13013size2474.g35217.t1">
    <property type="protein sequence ID" value="PSAMB.scaffold13013size2474.g35217.t1"/>
    <property type="gene ID" value="PSAMB.scaffold13013size2474.g35217"/>
</dbReference>
<keyword evidence="3" id="KW-0866">Nonsense-mediated mRNA decay</keyword>
<dbReference type="Gene3D" id="3.30.70.330">
    <property type="match status" value="1"/>
</dbReference>
<dbReference type="InterPro" id="IPR005120">
    <property type="entry name" value="UPF3_dom"/>
</dbReference>
<dbReference type="PANTHER" id="PTHR13112:SF0">
    <property type="entry name" value="FI21285P1"/>
    <property type="match status" value="1"/>
</dbReference>
<dbReference type="Proteomes" id="UP000887566">
    <property type="component" value="Unplaced"/>
</dbReference>
<evidence type="ECO:0000256" key="4">
    <source>
        <dbReference type="ARBA" id="ARBA00023242"/>
    </source>
</evidence>
<reference evidence="8" key="1">
    <citation type="submission" date="2022-11" db="UniProtKB">
        <authorList>
            <consortium name="WormBaseParasite"/>
        </authorList>
    </citation>
    <scope>IDENTIFICATION</scope>
</reference>
<organism evidence="7 8">
    <name type="scientific">Plectus sambesii</name>
    <dbReference type="NCBI Taxonomy" id="2011161"/>
    <lineage>
        <taxon>Eukaryota</taxon>
        <taxon>Metazoa</taxon>
        <taxon>Ecdysozoa</taxon>
        <taxon>Nematoda</taxon>
        <taxon>Chromadorea</taxon>
        <taxon>Plectida</taxon>
        <taxon>Plectina</taxon>
        <taxon>Plectoidea</taxon>
        <taxon>Plectidae</taxon>
        <taxon>Plectus</taxon>
    </lineage>
</organism>
<evidence type="ECO:0000313" key="8">
    <source>
        <dbReference type="WBParaSite" id="PSAMB.scaffold13013size2474.g35217.t1"/>
    </source>
</evidence>
<dbReference type="GO" id="GO:0045727">
    <property type="term" value="P:positive regulation of translation"/>
    <property type="evidence" value="ECO:0007669"/>
    <property type="project" value="TreeGrafter"/>
</dbReference>
<feature type="domain" description="UPF3" evidence="6">
    <location>
        <begin position="29"/>
        <end position="173"/>
    </location>
</feature>
<evidence type="ECO:0000256" key="2">
    <source>
        <dbReference type="ARBA" id="ARBA00005991"/>
    </source>
</evidence>
<feature type="region of interest" description="Disordered" evidence="5">
    <location>
        <begin position="1"/>
        <end position="21"/>
    </location>
</feature>
<evidence type="ECO:0000256" key="3">
    <source>
        <dbReference type="ARBA" id="ARBA00023161"/>
    </source>
</evidence>
<dbReference type="InterPro" id="IPR039722">
    <property type="entry name" value="Upf3"/>
</dbReference>
<dbReference type="PANTHER" id="PTHR13112">
    <property type="entry name" value="UPF3 REGULATOR OF NONSENSE TRANSCRIPTS-LIKE PROTEIN"/>
    <property type="match status" value="1"/>
</dbReference>
<evidence type="ECO:0000256" key="1">
    <source>
        <dbReference type="ARBA" id="ARBA00004123"/>
    </source>
</evidence>
<accession>A0A914UVU0</accession>
<protein>
    <submittedName>
        <fullName evidence="8">UPF3 domain-containing protein</fullName>
    </submittedName>
</protein>
<dbReference type="InterPro" id="IPR012677">
    <property type="entry name" value="Nucleotide-bd_a/b_plait_sf"/>
</dbReference>
<dbReference type="GO" id="GO:0005730">
    <property type="term" value="C:nucleolus"/>
    <property type="evidence" value="ECO:0007669"/>
    <property type="project" value="TreeGrafter"/>
</dbReference>
<dbReference type="GO" id="GO:0003729">
    <property type="term" value="F:mRNA binding"/>
    <property type="evidence" value="ECO:0007669"/>
    <property type="project" value="TreeGrafter"/>
</dbReference>
<dbReference type="GO" id="GO:0000184">
    <property type="term" value="P:nuclear-transcribed mRNA catabolic process, nonsense-mediated decay"/>
    <property type="evidence" value="ECO:0007669"/>
    <property type="project" value="UniProtKB-KW"/>
</dbReference>
<sequence>MAVTDSPAAATKEGVSSAPTSTKPVKQSLVKIVIRRLPYTMTAEELLEQLAPIPEHEYFYFSKADASMHPWAYTRAYFGFRSDSDVLTFRDRFNGYVFVDAKGTESMALVEMAPNPKIPKQSSDRSKNADSKCGTLEEDVDYKKFLNERENPEPVQLASLEQRLKEVEEKAKMKKGK</sequence>
<evidence type="ECO:0000259" key="6">
    <source>
        <dbReference type="Pfam" id="PF03467"/>
    </source>
</evidence>
<dbReference type="AlphaFoldDB" id="A0A914UVU0"/>
<name>A0A914UVU0_9BILA</name>
<dbReference type="GO" id="GO:0005737">
    <property type="term" value="C:cytoplasm"/>
    <property type="evidence" value="ECO:0007669"/>
    <property type="project" value="TreeGrafter"/>
</dbReference>